<feature type="compositionally biased region" description="Low complexity" evidence="1">
    <location>
        <begin position="284"/>
        <end position="294"/>
    </location>
</feature>
<feature type="transmembrane region" description="Helical" evidence="2">
    <location>
        <begin position="150"/>
        <end position="169"/>
    </location>
</feature>
<dbReference type="EMBL" id="JBITYG010000005">
    <property type="protein sequence ID" value="MFI9102668.1"/>
    <property type="molecule type" value="Genomic_DNA"/>
</dbReference>
<organism evidence="3 4">
    <name type="scientific">Streptomyces fildesensis</name>
    <dbReference type="NCBI Taxonomy" id="375757"/>
    <lineage>
        <taxon>Bacteria</taxon>
        <taxon>Bacillati</taxon>
        <taxon>Actinomycetota</taxon>
        <taxon>Actinomycetes</taxon>
        <taxon>Kitasatosporales</taxon>
        <taxon>Streptomycetaceae</taxon>
        <taxon>Streptomyces</taxon>
    </lineage>
</organism>
<name>A0ABW8C8A8_9ACTN</name>
<evidence type="ECO:0000313" key="3">
    <source>
        <dbReference type="EMBL" id="MFI9102668.1"/>
    </source>
</evidence>
<feature type="transmembrane region" description="Helical" evidence="2">
    <location>
        <begin position="6"/>
        <end position="24"/>
    </location>
</feature>
<accession>A0ABW8C8A8</accession>
<feature type="compositionally biased region" description="Low complexity" evidence="1">
    <location>
        <begin position="314"/>
        <end position="340"/>
    </location>
</feature>
<keyword evidence="2" id="KW-0472">Membrane</keyword>
<dbReference type="Proteomes" id="UP001614394">
    <property type="component" value="Unassembled WGS sequence"/>
</dbReference>
<keyword evidence="2" id="KW-0812">Transmembrane</keyword>
<proteinExistence type="predicted"/>
<feature type="compositionally biased region" description="Low complexity" evidence="1">
    <location>
        <begin position="252"/>
        <end position="269"/>
    </location>
</feature>
<sequence length="340" mass="34241">MTVMTGLTLTVYLLIAATSAYLVGEKIRARRFTRPYHGDIPRDPLETAFLAGGPGRVADTVIAAMHADGRIAVAAPGQLTVLRPVAGNPVETALLEACGAEWGGGLRQVRTAVLTGPSVQSIGDRLARRGLFFQPEVHRRWRRVSTLHKTVWCLLLFLSLAEVMPHLVVGSGLPLFVRVLPGLAAGLFVLLTCSAPRGRLTPAGKRVLHGLRLSNRPLLADRTPTTGSDATLLFALAGAASLQDTVLRDQLAQSSQPSSDASDPGSWGWAAGGWAGGGTGCGGSAASCGGSSSSCGGGSASSCGGGSGSGCGSSSGSSCGSSSGSSCGSSSGSSCGSSSS</sequence>
<dbReference type="NCBIfam" id="TIGR04222">
    <property type="entry name" value="near_uncomplex"/>
    <property type="match status" value="1"/>
</dbReference>
<gene>
    <name evidence="3" type="ORF">ACIGXA_19325</name>
</gene>
<evidence type="ECO:0000313" key="4">
    <source>
        <dbReference type="Proteomes" id="UP001614394"/>
    </source>
</evidence>
<evidence type="ECO:0000256" key="2">
    <source>
        <dbReference type="SAM" id="Phobius"/>
    </source>
</evidence>
<keyword evidence="2" id="KW-1133">Transmembrane helix</keyword>
<protein>
    <submittedName>
        <fullName evidence="3">TIGR04222 domain-containing membrane protein</fullName>
    </submittedName>
</protein>
<reference evidence="3 4" key="1">
    <citation type="submission" date="2024-10" db="EMBL/GenBank/DDBJ databases">
        <title>The Natural Products Discovery Center: Release of the First 8490 Sequenced Strains for Exploring Actinobacteria Biosynthetic Diversity.</title>
        <authorList>
            <person name="Kalkreuter E."/>
            <person name="Kautsar S.A."/>
            <person name="Yang D."/>
            <person name="Bader C.D."/>
            <person name="Teijaro C.N."/>
            <person name="Fluegel L."/>
            <person name="Davis C.M."/>
            <person name="Simpson J.R."/>
            <person name="Lauterbach L."/>
            <person name="Steele A.D."/>
            <person name="Gui C."/>
            <person name="Meng S."/>
            <person name="Li G."/>
            <person name="Viehrig K."/>
            <person name="Ye F."/>
            <person name="Su P."/>
            <person name="Kiefer A.F."/>
            <person name="Nichols A."/>
            <person name="Cepeda A.J."/>
            <person name="Yan W."/>
            <person name="Fan B."/>
            <person name="Jiang Y."/>
            <person name="Adhikari A."/>
            <person name="Zheng C.-J."/>
            <person name="Schuster L."/>
            <person name="Cowan T.M."/>
            <person name="Smanski M.J."/>
            <person name="Chevrette M.G."/>
            <person name="De Carvalho L.P.S."/>
            <person name="Shen B."/>
        </authorList>
    </citation>
    <scope>NUCLEOTIDE SEQUENCE [LARGE SCALE GENOMIC DNA]</scope>
    <source>
        <strain evidence="3 4">NPDC053399</strain>
    </source>
</reference>
<feature type="compositionally biased region" description="Gly residues" evidence="1">
    <location>
        <begin position="295"/>
        <end position="313"/>
    </location>
</feature>
<dbReference type="RefSeq" id="WP_399650626.1">
    <property type="nucleotide sequence ID" value="NZ_JBITYG010000005.1"/>
</dbReference>
<feature type="region of interest" description="Disordered" evidence="1">
    <location>
        <begin position="283"/>
        <end position="340"/>
    </location>
</feature>
<dbReference type="InterPro" id="IPR026467">
    <property type="entry name" value="Ser/Gly_Cys_C_dom"/>
</dbReference>
<keyword evidence="4" id="KW-1185">Reference proteome</keyword>
<feature type="transmembrane region" description="Helical" evidence="2">
    <location>
        <begin position="175"/>
        <end position="196"/>
    </location>
</feature>
<evidence type="ECO:0000256" key="1">
    <source>
        <dbReference type="SAM" id="MobiDB-lite"/>
    </source>
</evidence>
<feature type="region of interest" description="Disordered" evidence="1">
    <location>
        <begin position="250"/>
        <end position="269"/>
    </location>
</feature>
<comment type="caution">
    <text evidence="3">The sequence shown here is derived from an EMBL/GenBank/DDBJ whole genome shotgun (WGS) entry which is preliminary data.</text>
</comment>